<protein>
    <submittedName>
        <fullName evidence="1">Uncharacterized protein</fullName>
    </submittedName>
</protein>
<dbReference type="AlphaFoldDB" id="A0AAN9FJT5"/>
<reference evidence="1 2" key="1">
    <citation type="submission" date="2024-01" db="EMBL/GenBank/DDBJ databases">
        <title>The genomes of 5 underutilized Papilionoideae crops provide insights into root nodulation and disease resistanc.</title>
        <authorList>
            <person name="Yuan L."/>
        </authorList>
    </citation>
    <scope>NUCLEOTIDE SEQUENCE [LARGE SCALE GENOMIC DNA]</scope>
    <source>
        <strain evidence="1">ZHUSHIDOU_FW_LH</strain>
        <tissue evidence="1">Leaf</tissue>
    </source>
</reference>
<accession>A0AAN9FJT5</accession>
<evidence type="ECO:0000313" key="2">
    <source>
        <dbReference type="Proteomes" id="UP001372338"/>
    </source>
</evidence>
<comment type="caution">
    <text evidence="1">The sequence shown here is derived from an EMBL/GenBank/DDBJ whole genome shotgun (WGS) entry which is preliminary data.</text>
</comment>
<gene>
    <name evidence="1" type="ORF">RIF29_17688</name>
</gene>
<evidence type="ECO:0000313" key="1">
    <source>
        <dbReference type="EMBL" id="KAK7276546.1"/>
    </source>
</evidence>
<name>A0AAN9FJT5_CROPI</name>
<sequence length="87" mass="9347">MVTMVVGWSRDCRGEIPKMPKAPNKEQRPFSLCRAQASLSLLLISFSLSLSLSLSLSSFSLSPHTLCCVVFSLSLSSIASIEATLLG</sequence>
<proteinExistence type="predicted"/>
<organism evidence="1 2">
    <name type="scientific">Crotalaria pallida</name>
    <name type="common">Smooth rattlebox</name>
    <name type="synonym">Crotalaria striata</name>
    <dbReference type="NCBI Taxonomy" id="3830"/>
    <lineage>
        <taxon>Eukaryota</taxon>
        <taxon>Viridiplantae</taxon>
        <taxon>Streptophyta</taxon>
        <taxon>Embryophyta</taxon>
        <taxon>Tracheophyta</taxon>
        <taxon>Spermatophyta</taxon>
        <taxon>Magnoliopsida</taxon>
        <taxon>eudicotyledons</taxon>
        <taxon>Gunneridae</taxon>
        <taxon>Pentapetalae</taxon>
        <taxon>rosids</taxon>
        <taxon>fabids</taxon>
        <taxon>Fabales</taxon>
        <taxon>Fabaceae</taxon>
        <taxon>Papilionoideae</taxon>
        <taxon>50 kb inversion clade</taxon>
        <taxon>genistoids sensu lato</taxon>
        <taxon>core genistoids</taxon>
        <taxon>Crotalarieae</taxon>
        <taxon>Crotalaria</taxon>
    </lineage>
</organism>
<dbReference type="EMBL" id="JAYWIO010000003">
    <property type="protein sequence ID" value="KAK7276546.1"/>
    <property type="molecule type" value="Genomic_DNA"/>
</dbReference>
<dbReference type="Proteomes" id="UP001372338">
    <property type="component" value="Unassembled WGS sequence"/>
</dbReference>
<keyword evidence="2" id="KW-1185">Reference proteome</keyword>